<name>A0A7W7R769_KITKI</name>
<keyword evidence="2" id="KW-1185">Reference proteome</keyword>
<dbReference type="Proteomes" id="UP000540506">
    <property type="component" value="Unassembled WGS sequence"/>
</dbReference>
<accession>A0A7W7R769</accession>
<sequence length="50" mass="5417">MDEWINPEYAELVAAFRQQDEDTDAPTLGLSLDAAPGPAVRGFIVKPSDV</sequence>
<proteinExistence type="predicted"/>
<evidence type="ECO:0000313" key="2">
    <source>
        <dbReference type="Proteomes" id="UP000540506"/>
    </source>
</evidence>
<gene>
    <name evidence="1" type="ORF">FHR34_005356</name>
</gene>
<comment type="caution">
    <text evidence="1">The sequence shown here is derived from an EMBL/GenBank/DDBJ whole genome shotgun (WGS) entry which is preliminary data.</text>
</comment>
<reference evidence="1 2" key="1">
    <citation type="submission" date="2020-08" db="EMBL/GenBank/DDBJ databases">
        <title>Sequencing the genomes of 1000 actinobacteria strains.</title>
        <authorList>
            <person name="Klenk H.-P."/>
        </authorList>
    </citation>
    <scope>NUCLEOTIDE SEQUENCE [LARGE SCALE GENOMIC DNA]</scope>
    <source>
        <strain evidence="1 2">DSM 41654</strain>
    </source>
</reference>
<dbReference type="AlphaFoldDB" id="A0A7W7R769"/>
<protein>
    <submittedName>
        <fullName evidence="1">Uncharacterized protein</fullName>
    </submittedName>
</protein>
<organism evidence="1 2">
    <name type="scientific">Kitasatospora kifunensis</name>
    <name type="common">Streptomyces kifunensis</name>
    <dbReference type="NCBI Taxonomy" id="58351"/>
    <lineage>
        <taxon>Bacteria</taxon>
        <taxon>Bacillati</taxon>
        <taxon>Actinomycetota</taxon>
        <taxon>Actinomycetes</taxon>
        <taxon>Kitasatosporales</taxon>
        <taxon>Streptomycetaceae</taxon>
        <taxon>Kitasatospora</taxon>
    </lineage>
</organism>
<dbReference type="EMBL" id="JACHJV010000001">
    <property type="protein sequence ID" value="MBB4926363.1"/>
    <property type="molecule type" value="Genomic_DNA"/>
</dbReference>
<evidence type="ECO:0000313" key="1">
    <source>
        <dbReference type="EMBL" id="MBB4926363.1"/>
    </source>
</evidence>
<dbReference type="RefSeq" id="WP_184939490.1">
    <property type="nucleotide sequence ID" value="NZ_JACHJV010000001.1"/>
</dbReference>